<dbReference type="EMBL" id="MHCP01000027">
    <property type="protein sequence ID" value="OGY23294.1"/>
    <property type="molecule type" value="Genomic_DNA"/>
</dbReference>
<proteinExistence type="predicted"/>
<dbReference type="Proteomes" id="UP000176631">
    <property type="component" value="Unassembled WGS sequence"/>
</dbReference>
<gene>
    <name evidence="1" type="ORF">A2172_03760</name>
</gene>
<evidence type="ECO:0000313" key="1">
    <source>
        <dbReference type="EMBL" id="OGY23294.1"/>
    </source>
</evidence>
<name>A0A1G1W6T1_9BACT</name>
<sequence>MLIELEEQVLANLIEKKTIKRKDKYRTIFFLAKKVETKHGIRGYSLLDSAIGILTNYRDKLNGKEIEWLEKYIKKESS</sequence>
<protein>
    <submittedName>
        <fullName evidence="1">Uncharacterized protein</fullName>
    </submittedName>
</protein>
<dbReference type="STRING" id="1802593.A2172_03760"/>
<comment type="caution">
    <text evidence="1">The sequence shown here is derived from an EMBL/GenBank/DDBJ whole genome shotgun (WGS) entry which is preliminary data.</text>
</comment>
<reference evidence="1 2" key="1">
    <citation type="journal article" date="2016" name="Nat. Commun.">
        <title>Thousands of microbial genomes shed light on interconnected biogeochemical processes in an aquifer system.</title>
        <authorList>
            <person name="Anantharaman K."/>
            <person name="Brown C.T."/>
            <person name="Hug L.A."/>
            <person name="Sharon I."/>
            <person name="Castelle C.J."/>
            <person name="Probst A.J."/>
            <person name="Thomas B.C."/>
            <person name="Singh A."/>
            <person name="Wilkins M.J."/>
            <person name="Karaoz U."/>
            <person name="Brodie E.L."/>
            <person name="Williams K.H."/>
            <person name="Hubbard S.S."/>
            <person name="Banfield J.F."/>
        </authorList>
    </citation>
    <scope>NUCLEOTIDE SEQUENCE [LARGE SCALE GENOMIC DNA]</scope>
</reference>
<accession>A0A1G1W6T1</accession>
<organism evidence="1 2">
    <name type="scientific">Candidatus Woykebacteria bacterium RBG_13_40_15</name>
    <dbReference type="NCBI Taxonomy" id="1802593"/>
    <lineage>
        <taxon>Bacteria</taxon>
        <taxon>Candidatus Woykeibacteriota</taxon>
    </lineage>
</organism>
<evidence type="ECO:0000313" key="2">
    <source>
        <dbReference type="Proteomes" id="UP000176631"/>
    </source>
</evidence>
<dbReference type="AlphaFoldDB" id="A0A1G1W6T1"/>